<evidence type="ECO:0000256" key="1">
    <source>
        <dbReference type="ARBA" id="ARBA00004651"/>
    </source>
</evidence>
<feature type="transmembrane region" description="Helical" evidence="8">
    <location>
        <begin position="245"/>
        <end position="269"/>
    </location>
</feature>
<evidence type="ECO:0000313" key="11">
    <source>
        <dbReference type="Proteomes" id="UP000241788"/>
    </source>
</evidence>
<keyword evidence="2" id="KW-1003">Cell membrane</keyword>
<dbReference type="PANTHER" id="PTHR33908">
    <property type="entry name" value="MANNOSYLTRANSFERASE YKCB-RELATED"/>
    <property type="match status" value="1"/>
</dbReference>
<keyword evidence="7 8" id="KW-0472">Membrane</keyword>
<feature type="transmembrane region" description="Helical" evidence="8">
    <location>
        <begin position="202"/>
        <end position="221"/>
    </location>
</feature>
<keyword evidence="3" id="KW-0328">Glycosyltransferase</keyword>
<evidence type="ECO:0000256" key="5">
    <source>
        <dbReference type="ARBA" id="ARBA00022692"/>
    </source>
</evidence>
<feature type="transmembrane region" description="Helical" evidence="8">
    <location>
        <begin position="172"/>
        <end position="190"/>
    </location>
</feature>
<name>A0A1N6VGW0_9GAMM</name>
<gene>
    <name evidence="10" type="ORF">SAMN05421546_1778</name>
</gene>
<proteinExistence type="predicted"/>
<feature type="transmembrane region" description="Helical" evidence="8">
    <location>
        <begin position="78"/>
        <end position="97"/>
    </location>
</feature>
<evidence type="ECO:0000256" key="8">
    <source>
        <dbReference type="SAM" id="Phobius"/>
    </source>
</evidence>
<reference evidence="11" key="1">
    <citation type="submission" date="2017-01" db="EMBL/GenBank/DDBJ databases">
        <authorList>
            <person name="Varghese N."/>
            <person name="Submissions S."/>
        </authorList>
    </citation>
    <scope>NUCLEOTIDE SEQUENCE [LARGE SCALE GENOMIC DNA]</scope>
    <source>
        <strain evidence="11">UM1</strain>
    </source>
</reference>
<dbReference type="GO" id="GO:0016763">
    <property type="term" value="F:pentosyltransferase activity"/>
    <property type="evidence" value="ECO:0007669"/>
    <property type="project" value="TreeGrafter"/>
</dbReference>
<dbReference type="STRING" id="1604334.SAMN05421546_1778"/>
<accession>A0A1N6VGW0</accession>
<feature type="transmembrane region" description="Helical" evidence="8">
    <location>
        <begin position="308"/>
        <end position="327"/>
    </location>
</feature>
<dbReference type="GO" id="GO:0005886">
    <property type="term" value="C:plasma membrane"/>
    <property type="evidence" value="ECO:0007669"/>
    <property type="project" value="UniProtKB-SubCell"/>
</dbReference>
<sequence length="627" mass="68687">MVMSLPLPNEHVSVWRRYFLIAWSGLLLAKLLVAWRLPLFVDEAFYWQEGQHLALAYSDLPGLTAWLTRLGVEIGGPHVLALRFPFIAMAALLPWLVAKISARWFGEAAGWQAGLLTVLMPLSGTLGLLALPDVPMALATALCLDAGARLLDKVNAGRALELALGLSIGALSHYRFIGVIVIGFIALLLIKEGRRVLRDPRVLIALAIGAVAWLPLLAWNLDNGDAGLRFQMVDRHPWAFHADGISFVLVQALLVTPLLFIALVQTFILSARDRSEGASQWRYFGLLGGLSTLGFFVLGFFADNERVSFHWTIPGYLALLAAVPVVLGKWGAGWRKAMWAMLAVGLIAVVGWYAMVSVPSLRERLAAEKWYPANFAGWDKVADAVREELAAMPEGTVLLADNFKLGAELGFELQDPDIRVLDHPLNHKHGRAPQLRLWGLEGEGVLPRSGQPALLVIGTDEVRYRDLLAHYHALCDKVGPIQPSRIVNVDHGAQRFVVARFPQGIEPTNGKACSTPSMAYIDHPVVGQTLPKRFSVRGWAFRDGVGLASVEILIDGKPVAQARYGIAQPEVAAYWKISNDPQQTKVGFEADIDASGLAPGLHWLGLRLVGRDGVVADWSEQPIRIKE</sequence>
<dbReference type="InterPro" id="IPR050297">
    <property type="entry name" value="LipidA_mod_glycosyltrf_83"/>
</dbReference>
<feature type="domain" description="Glycosyltransferase RgtA/B/C/D-like" evidence="9">
    <location>
        <begin position="61"/>
        <end position="219"/>
    </location>
</feature>
<protein>
    <submittedName>
        <fullName evidence="10">4-amino-4-deoxy-L-arabinose transferase</fullName>
    </submittedName>
</protein>
<evidence type="ECO:0000256" key="4">
    <source>
        <dbReference type="ARBA" id="ARBA00022679"/>
    </source>
</evidence>
<feature type="transmembrane region" description="Helical" evidence="8">
    <location>
        <begin position="20"/>
        <end position="41"/>
    </location>
</feature>
<evidence type="ECO:0000256" key="6">
    <source>
        <dbReference type="ARBA" id="ARBA00022989"/>
    </source>
</evidence>
<dbReference type="AlphaFoldDB" id="A0A1N6VGW0"/>
<comment type="subcellular location">
    <subcellularLocation>
        <location evidence="1">Cell membrane</location>
        <topology evidence="1">Multi-pass membrane protein</topology>
    </subcellularLocation>
</comment>
<dbReference type="EMBL" id="FTLW01000004">
    <property type="protein sequence ID" value="SIQ76896.1"/>
    <property type="molecule type" value="Genomic_DNA"/>
</dbReference>
<evidence type="ECO:0000256" key="2">
    <source>
        <dbReference type="ARBA" id="ARBA00022475"/>
    </source>
</evidence>
<evidence type="ECO:0000313" key="10">
    <source>
        <dbReference type="EMBL" id="SIQ76896.1"/>
    </source>
</evidence>
<dbReference type="Pfam" id="PF13231">
    <property type="entry name" value="PMT_2"/>
    <property type="match status" value="1"/>
</dbReference>
<dbReference type="GO" id="GO:0009103">
    <property type="term" value="P:lipopolysaccharide biosynthetic process"/>
    <property type="evidence" value="ECO:0007669"/>
    <property type="project" value="UniProtKB-ARBA"/>
</dbReference>
<evidence type="ECO:0000256" key="3">
    <source>
        <dbReference type="ARBA" id="ARBA00022676"/>
    </source>
</evidence>
<keyword evidence="5 8" id="KW-0812">Transmembrane</keyword>
<evidence type="ECO:0000256" key="7">
    <source>
        <dbReference type="ARBA" id="ARBA00023136"/>
    </source>
</evidence>
<dbReference type="PANTHER" id="PTHR33908:SF11">
    <property type="entry name" value="MEMBRANE PROTEIN"/>
    <property type="match status" value="1"/>
</dbReference>
<dbReference type="InterPro" id="IPR038731">
    <property type="entry name" value="RgtA/B/C-like"/>
</dbReference>
<feature type="transmembrane region" description="Helical" evidence="8">
    <location>
        <begin position="281"/>
        <end position="302"/>
    </location>
</feature>
<feature type="transmembrane region" description="Helical" evidence="8">
    <location>
        <begin position="109"/>
        <end position="131"/>
    </location>
</feature>
<keyword evidence="4 10" id="KW-0808">Transferase</keyword>
<organism evidence="10 11">
    <name type="scientific">Solilutibacter tolerans</name>
    <dbReference type="NCBI Taxonomy" id="1604334"/>
    <lineage>
        <taxon>Bacteria</taxon>
        <taxon>Pseudomonadati</taxon>
        <taxon>Pseudomonadota</taxon>
        <taxon>Gammaproteobacteria</taxon>
        <taxon>Lysobacterales</taxon>
        <taxon>Lysobacteraceae</taxon>
        <taxon>Solilutibacter</taxon>
    </lineage>
</organism>
<keyword evidence="11" id="KW-1185">Reference proteome</keyword>
<feature type="transmembrane region" description="Helical" evidence="8">
    <location>
        <begin position="339"/>
        <end position="356"/>
    </location>
</feature>
<dbReference type="Proteomes" id="UP000241788">
    <property type="component" value="Unassembled WGS sequence"/>
</dbReference>
<keyword evidence="6 8" id="KW-1133">Transmembrane helix</keyword>
<evidence type="ECO:0000259" key="9">
    <source>
        <dbReference type="Pfam" id="PF13231"/>
    </source>
</evidence>